<evidence type="ECO:0000313" key="3">
    <source>
        <dbReference type="EMBL" id="GIJ08434.1"/>
    </source>
</evidence>
<keyword evidence="1" id="KW-0233">DNA recombination</keyword>
<evidence type="ECO:0000256" key="1">
    <source>
        <dbReference type="ARBA" id="ARBA00023172"/>
    </source>
</evidence>
<dbReference type="SUPFAM" id="SSF56349">
    <property type="entry name" value="DNA breaking-rejoining enzymes"/>
    <property type="match status" value="1"/>
</dbReference>
<accession>A0ABQ4HS39</accession>
<proteinExistence type="predicted"/>
<gene>
    <name evidence="3" type="ORF">Van01_16480</name>
</gene>
<organism evidence="3 4">
    <name type="scientific">Micromonospora andamanensis</name>
    <dbReference type="NCBI Taxonomy" id="1287068"/>
    <lineage>
        <taxon>Bacteria</taxon>
        <taxon>Bacillati</taxon>
        <taxon>Actinomycetota</taxon>
        <taxon>Actinomycetes</taxon>
        <taxon>Micromonosporales</taxon>
        <taxon>Micromonosporaceae</taxon>
        <taxon>Micromonospora</taxon>
    </lineage>
</organism>
<dbReference type="PANTHER" id="PTHR30349">
    <property type="entry name" value="PHAGE INTEGRASE-RELATED"/>
    <property type="match status" value="1"/>
</dbReference>
<keyword evidence="4" id="KW-1185">Reference proteome</keyword>
<dbReference type="Proteomes" id="UP000647017">
    <property type="component" value="Unassembled WGS sequence"/>
</dbReference>
<dbReference type="PROSITE" id="PS51898">
    <property type="entry name" value="TYR_RECOMBINASE"/>
    <property type="match status" value="1"/>
</dbReference>
<protein>
    <recommendedName>
        <fullName evidence="2">Tyr recombinase domain-containing protein</fullName>
    </recommendedName>
</protein>
<evidence type="ECO:0000313" key="4">
    <source>
        <dbReference type="Proteomes" id="UP000647017"/>
    </source>
</evidence>
<dbReference type="EMBL" id="BOOZ01000006">
    <property type="protein sequence ID" value="GIJ08434.1"/>
    <property type="molecule type" value="Genomic_DNA"/>
</dbReference>
<evidence type="ECO:0000259" key="2">
    <source>
        <dbReference type="PROSITE" id="PS51898"/>
    </source>
</evidence>
<feature type="domain" description="Tyr recombinase" evidence="2">
    <location>
        <begin position="149"/>
        <end position="359"/>
    </location>
</feature>
<name>A0ABQ4HS39_9ACTN</name>
<comment type="caution">
    <text evidence="3">The sequence shown here is derived from an EMBL/GenBank/DDBJ whole genome shotgun (WGS) entry which is preliminary data.</text>
</comment>
<reference evidence="3 4" key="1">
    <citation type="submission" date="2021-01" db="EMBL/GenBank/DDBJ databases">
        <title>Whole genome shotgun sequence of Verrucosispora andamanensis NBRC 109075.</title>
        <authorList>
            <person name="Komaki H."/>
            <person name="Tamura T."/>
        </authorList>
    </citation>
    <scope>NUCLEOTIDE SEQUENCE [LARGE SCALE GENOMIC DNA]</scope>
    <source>
        <strain evidence="3 4">NBRC 109075</strain>
    </source>
</reference>
<dbReference type="InterPro" id="IPR050090">
    <property type="entry name" value="Tyrosine_recombinase_XerCD"/>
</dbReference>
<dbReference type="Gene3D" id="1.10.443.10">
    <property type="entry name" value="Intergrase catalytic core"/>
    <property type="match status" value="1"/>
</dbReference>
<dbReference type="PANTHER" id="PTHR30349:SF64">
    <property type="entry name" value="PROPHAGE INTEGRASE INTD-RELATED"/>
    <property type="match status" value="1"/>
</dbReference>
<dbReference type="InterPro" id="IPR002104">
    <property type="entry name" value="Integrase_catalytic"/>
</dbReference>
<sequence>MGVRSVDLPGAVHLVLPAGVVQLDPQRAVFDGMLESWWRQQRSRLSRESTIKPRIALVRRFAEFTGLYPWQWTPGEVEAFTSSLVSGGRPLAHSTVRSYQMTLRLFCEFVTDRRYGWAEECVRRFGQPPVQVCHEWNTVAHLSEYEGRPGRRALTYDEVQALFDAADDRVAVIRGRGRKGVLAAWRDAVVLKTVYAFGLRRQEAAMLDVVDFRRNPRVPRYDRFGSVQVRYGKASRGGPARRRTVLTVPEMDWVVDLLREWVQELRPQFGPGEHPAMFVTERRGRISRGYLDVAFRRAARDAGLPEELDLHSLRHSYVTHLLEFGYPPLMVQQQVGHSHASVTALYTSVSDEFRNRLLDAALARFPMAEGAAG</sequence>
<dbReference type="Pfam" id="PF00589">
    <property type="entry name" value="Phage_integrase"/>
    <property type="match status" value="1"/>
</dbReference>
<dbReference type="InterPro" id="IPR011010">
    <property type="entry name" value="DNA_brk_join_enz"/>
</dbReference>
<dbReference type="InterPro" id="IPR013762">
    <property type="entry name" value="Integrase-like_cat_sf"/>
</dbReference>